<evidence type="ECO:0000256" key="1">
    <source>
        <dbReference type="SAM" id="Phobius"/>
    </source>
</evidence>
<keyword evidence="1" id="KW-0472">Membrane</keyword>
<gene>
    <name evidence="2" type="ORF">FIBSPDRAFT_1050681</name>
</gene>
<reference evidence="2 3" key="1">
    <citation type="journal article" date="2016" name="Mol. Biol. Evol.">
        <title>Comparative Genomics of Early-Diverging Mushroom-Forming Fungi Provides Insights into the Origins of Lignocellulose Decay Capabilities.</title>
        <authorList>
            <person name="Nagy L.G."/>
            <person name="Riley R."/>
            <person name="Tritt A."/>
            <person name="Adam C."/>
            <person name="Daum C."/>
            <person name="Floudas D."/>
            <person name="Sun H."/>
            <person name="Yadav J.S."/>
            <person name="Pangilinan J."/>
            <person name="Larsson K.H."/>
            <person name="Matsuura K."/>
            <person name="Barry K."/>
            <person name="Labutti K."/>
            <person name="Kuo R."/>
            <person name="Ohm R.A."/>
            <person name="Bhattacharya S.S."/>
            <person name="Shirouzu T."/>
            <person name="Yoshinaga Y."/>
            <person name="Martin F.M."/>
            <person name="Grigoriev I.V."/>
            <person name="Hibbett D.S."/>
        </authorList>
    </citation>
    <scope>NUCLEOTIDE SEQUENCE [LARGE SCALE GENOMIC DNA]</scope>
    <source>
        <strain evidence="2 3">CBS 109695</strain>
    </source>
</reference>
<organism evidence="2 3">
    <name type="scientific">Athelia psychrophila</name>
    <dbReference type="NCBI Taxonomy" id="1759441"/>
    <lineage>
        <taxon>Eukaryota</taxon>
        <taxon>Fungi</taxon>
        <taxon>Dikarya</taxon>
        <taxon>Basidiomycota</taxon>
        <taxon>Agaricomycotina</taxon>
        <taxon>Agaricomycetes</taxon>
        <taxon>Agaricomycetidae</taxon>
        <taxon>Atheliales</taxon>
        <taxon>Atheliaceae</taxon>
        <taxon>Athelia</taxon>
    </lineage>
</organism>
<evidence type="ECO:0000313" key="3">
    <source>
        <dbReference type="Proteomes" id="UP000076532"/>
    </source>
</evidence>
<proteinExistence type="predicted"/>
<name>A0A166AEU5_9AGAM</name>
<sequence length="220" mass="24245">MTVAKDHVKNHLAHAIEHTLLPELSAPASSPTRLHWYWRIGSEQYLFFCGIIVNLRLAGPGMSFFSFMFLIRDGLADDEWYHSARPHLTAGGSVIHLPLVRGPAACPLAHGRSHHMHHILILQVVAARAPRLARSYVDFIDMITHLHGRRVAPRSHKDLTGSRLDRMMVGTTTLSPGTIIRDGDAFGPHASSFDDQSHKSSAAFNRCCSSSRACGHSSSS</sequence>
<keyword evidence="1" id="KW-1133">Transmembrane helix</keyword>
<evidence type="ECO:0000313" key="2">
    <source>
        <dbReference type="EMBL" id="KZP11533.1"/>
    </source>
</evidence>
<accession>A0A166AEU5</accession>
<protein>
    <submittedName>
        <fullName evidence="2">Uncharacterized protein</fullName>
    </submittedName>
</protein>
<keyword evidence="3" id="KW-1185">Reference proteome</keyword>
<keyword evidence="1" id="KW-0812">Transmembrane</keyword>
<dbReference type="EMBL" id="KV417661">
    <property type="protein sequence ID" value="KZP11533.1"/>
    <property type="molecule type" value="Genomic_DNA"/>
</dbReference>
<dbReference type="AlphaFoldDB" id="A0A166AEU5"/>
<feature type="transmembrane region" description="Helical" evidence="1">
    <location>
        <begin position="45"/>
        <end position="71"/>
    </location>
</feature>
<dbReference type="Proteomes" id="UP000076532">
    <property type="component" value="Unassembled WGS sequence"/>
</dbReference>